<dbReference type="Proteomes" id="UP001180020">
    <property type="component" value="Unassembled WGS sequence"/>
</dbReference>
<name>A0AAV9CW31_ACOCL</name>
<accession>A0AAV9CW31</accession>
<gene>
    <name evidence="2" type="primary">RGA2</name>
    <name evidence="2" type="ORF">QJS10_CPB17g01528</name>
</gene>
<protein>
    <submittedName>
        <fullName evidence="2">Disease resistance protein RGA2</fullName>
    </submittedName>
</protein>
<proteinExistence type="predicted"/>
<comment type="caution">
    <text evidence="2">The sequence shown here is derived from an EMBL/GenBank/DDBJ whole genome shotgun (WGS) entry which is preliminary data.</text>
</comment>
<dbReference type="Gene3D" id="3.80.10.10">
    <property type="entry name" value="Ribonuclease Inhibitor"/>
    <property type="match status" value="2"/>
</dbReference>
<reference evidence="2" key="1">
    <citation type="journal article" date="2023" name="Nat. Commun.">
        <title>Diploid and tetraploid genomes of Acorus and the evolution of monocots.</title>
        <authorList>
            <person name="Ma L."/>
            <person name="Liu K.W."/>
            <person name="Li Z."/>
            <person name="Hsiao Y.Y."/>
            <person name="Qi Y."/>
            <person name="Fu T."/>
            <person name="Tang G.D."/>
            <person name="Zhang D."/>
            <person name="Sun W.H."/>
            <person name="Liu D.K."/>
            <person name="Li Y."/>
            <person name="Chen G.Z."/>
            <person name="Liu X.D."/>
            <person name="Liao X.Y."/>
            <person name="Jiang Y.T."/>
            <person name="Yu X."/>
            <person name="Hao Y."/>
            <person name="Huang J."/>
            <person name="Zhao X.W."/>
            <person name="Ke S."/>
            <person name="Chen Y.Y."/>
            <person name="Wu W.L."/>
            <person name="Hsu J.L."/>
            <person name="Lin Y.F."/>
            <person name="Huang M.D."/>
            <person name="Li C.Y."/>
            <person name="Huang L."/>
            <person name="Wang Z.W."/>
            <person name="Zhao X."/>
            <person name="Zhong W.Y."/>
            <person name="Peng D.H."/>
            <person name="Ahmad S."/>
            <person name="Lan S."/>
            <person name="Zhang J.S."/>
            <person name="Tsai W.C."/>
            <person name="Van de Peer Y."/>
            <person name="Liu Z.J."/>
        </authorList>
    </citation>
    <scope>NUCLEOTIDE SEQUENCE</scope>
    <source>
        <strain evidence="2">CP</strain>
    </source>
</reference>
<keyword evidence="3" id="KW-1185">Reference proteome</keyword>
<dbReference type="SUPFAM" id="SSF52058">
    <property type="entry name" value="L domain-like"/>
    <property type="match status" value="1"/>
</dbReference>
<dbReference type="InterPro" id="IPR056789">
    <property type="entry name" value="LRR_R13L1-DRL21"/>
</dbReference>
<sequence length="530" mass="59735">MHNDLQESICYLWHMQLLVVDACFQLKSMPSSIGNLQNLNVLCISRCYKLLPESIMKLQKLDCLDLQYINLRELPSGMSNMTNLRNLDNSSCYELTHMPKGMKNLNKLQKLPRFVVDEERGSSIAALRHLQLEGELKILSLEKLKDPSAARAANLKEKGGLQILHLFKGSEAHFNESLDDVAVEVLEGLEPPQNISELQMFGGTKFPRWLNMGESSYPKLHHISLFNFSRCKHLPPLGQLQLLKTLEIRKMSLIEVVGREFCGDNGDDVAFPSLDKITFENMPIWKKWLISEEEDGIARQQSMAFTSLTQLQIFDCPELTSLPSLPSLQELTVTRSMKLLKSEGSLRGVGSLKSLKITEDREEVRVMKGLQDLSSVEELEIIGFGELACVMESMQHLLSTIQKLHIYFNAMTVLPEAMRGLMSLQSLEIKSCESLSSLGEGLRGLTALRELSIFSCEELGCMPEYMGSLTSLQSLNICGCPDLSRRCEREKGENWHLISHIPNIYIPQYEEEAEEEATETTGLLSNTTGT</sequence>
<dbReference type="PANTHER" id="PTHR47186:SF49">
    <property type="entry name" value="NB-ARC DOMAIN-CONTAINING PROTEIN"/>
    <property type="match status" value="1"/>
</dbReference>
<evidence type="ECO:0000259" key="1">
    <source>
        <dbReference type="Pfam" id="PF25019"/>
    </source>
</evidence>
<feature type="domain" description="R13L1/DRL21-like LRR repeat region" evidence="1">
    <location>
        <begin position="124"/>
        <end position="251"/>
    </location>
</feature>
<dbReference type="InterPro" id="IPR032675">
    <property type="entry name" value="LRR_dom_sf"/>
</dbReference>
<reference evidence="2" key="2">
    <citation type="submission" date="2023-06" db="EMBL/GenBank/DDBJ databases">
        <authorList>
            <person name="Ma L."/>
            <person name="Liu K.-W."/>
            <person name="Li Z."/>
            <person name="Hsiao Y.-Y."/>
            <person name="Qi Y."/>
            <person name="Fu T."/>
            <person name="Tang G."/>
            <person name="Zhang D."/>
            <person name="Sun W.-H."/>
            <person name="Liu D.-K."/>
            <person name="Li Y."/>
            <person name="Chen G.-Z."/>
            <person name="Liu X.-D."/>
            <person name="Liao X.-Y."/>
            <person name="Jiang Y.-T."/>
            <person name="Yu X."/>
            <person name="Hao Y."/>
            <person name="Huang J."/>
            <person name="Zhao X.-W."/>
            <person name="Ke S."/>
            <person name="Chen Y.-Y."/>
            <person name="Wu W.-L."/>
            <person name="Hsu J.-L."/>
            <person name="Lin Y.-F."/>
            <person name="Huang M.-D."/>
            <person name="Li C.-Y."/>
            <person name="Huang L."/>
            <person name="Wang Z.-W."/>
            <person name="Zhao X."/>
            <person name="Zhong W.-Y."/>
            <person name="Peng D.-H."/>
            <person name="Ahmad S."/>
            <person name="Lan S."/>
            <person name="Zhang J.-S."/>
            <person name="Tsai W.-C."/>
            <person name="Van De Peer Y."/>
            <person name="Liu Z.-J."/>
        </authorList>
    </citation>
    <scope>NUCLEOTIDE SEQUENCE</scope>
    <source>
        <strain evidence="2">CP</strain>
        <tissue evidence="2">Leaves</tissue>
    </source>
</reference>
<dbReference type="PANTHER" id="PTHR47186">
    <property type="entry name" value="LEUCINE-RICH REPEAT-CONTAINING PROTEIN 57"/>
    <property type="match status" value="1"/>
</dbReference>
<organism evidence="2 3">
    <name type="scientific">Acorus calamus</name>
    <name type="common">Sweet flag</name>
    <dbReference type="NCBI Taxonomy" id="4465"/>
    <lineage>
        <taxon>Eukaryota</taxon>
        <taxon>Viridiplantae</taxon>
        <taxon>Streptophyta</taxon>
        <taxon>Embryophyta</taxon>
        <taxon>Tracheophyta</taxon>
        <taxon>Spermatophyta</taxon>
        <taxon>Magnoliopsida</taxon>
        <taxon>Liliopsida</taxon>
        <taxon>Acoraceae</taxon>
        <taxon>Acorus</taxon>
    </lineage>
</organism>
<dbReference type="EMBL" id="JAUJYO010000017">
    <property type="protein sequence ID" value="KAK1292961.1"/>
    <property type="molecule type" value="Genomic_DNA"/>
</dbReference>
<evidence type="ECO:0000313" key="3">
    <source>
        <dbReference type="Proteomes" id="UP001180020"/>
    </source>
</evidence>
<dbReference type="Pfam" id="PF25019">
    <property type="entry name" value="LRR_R13L1-DRL21"/>
    <property type="match status" value="1"/>
</dbReference>
<dbReference type="SUPFAM" id="SSF52047">
    <property type="entry name" value="RNI-like"/>
    <property type="match status" value="1"/>
</dbReference>
<evidence type="ECO:0000313" key="2">
    <source>
        <dbReference type="EMBL" id="KAK1292961.1"/>
    </source>
</evidence>
<dbReference type="AlphaFoldDB" id="A0AAV9CW31"/>